<evidence type="ECO:0000256" key="1">
    <source>
        <dbReference type="SAM" id="MobiDB-lite"/>
    </source>
</evidence>
<sequence>MGLQRLHWRPKVGLTLSMHARQEGGSESKVKNRTPETERKSEDEGNPNASFARLASYDDDDDDDGTRISLSPPSTVSLLSRSLTRCRPSSVDARTWKRTFFTFFREKRITIGSGIIEPKRHRIA</sequence>
<proteinExistence type="predicted"/>
<gene>
    <name evidence="2" type="ORF">V9T40_009848</name>
</gene>
<feature type="compositionally biased region" description="Basic and acidic residues" evidence="1">
    <location>
        <begin position="20"/>
        <end position="43"/>
    </location>
</feature>
<organism evidence="2 3">
    <name type="scientific">Parthenolecanium corni</name>
    <dbReference type="NCBI Taxonomy" id="536013"/>
    <lineage>
        <taxon>Eukaryota</taxon>
        <taxon>Metazoa</taxon>
        <taxon>Ecdysozoa</taxon>
        <taxon>Arthropoda</taxon>
        <taxon>Hexapoda</taxon>
        <taxon>Insecta</taxon>
        <taxon>Pterygota</taxon>
        <taxon>Neoptera</taxon>
        <taxon>Paraneoptera</taxon>
        <taxon>Hemiptera</taxon>
        <taxon>Sternorrhyncha</taxon>
        <taxon>Coccoidea</taxon>
        <taxon>Coccidae</taxon>
        <taxon>Parthenolecanium</taxon>
    </lineage>
</organism>
<evidence type="ECO:0000313" key="3">
    <source>
        <dbReference type="Proteomes" id="UP001367676"/>
    </source>
</evidence>
<dbReference type="Proteomes" id="UP001367676">
    <property type="component" value="Unassembled WGS sequence"/>
</dbReference>
<comment type="caution">
    <text evidence="2">The sequence shown here is derived from an EMBL/GenBank/DDBJ whole genome shotgun (WGS) entry which is preliminary data.</text>
</comment>
<dbReference type="EMBL" id="JBBCAQ010000013">
    <property type="protein sequence ID" value="KAK7600710.1"/>
    <property type="molecule type" value="Genomic_DNA"/>
</dbReference>
<name>A0AAN9Y7T3_9HEMI</name>
<protein>
    <submittedName>
        <fullName evidence="2">Uncharacterized protein</fullName>
    </submittedName>
</protein>
<feature type="region of interest" description="Disordered" evidence="1">
    <location>
        <begin position="1"/>
        <end position="74"/>
    </location>
</feature>
<keyword evidence="3" id="KW-1185">Reference proteome</keyword>
<feature type="compositionally biased region" description="Basic residues" evidence="1">
    <location>
        <begin position="1"/>
        <end position="10"/>
    </location>
</feature>
<reference evidence="2 3" key="1">
    <citation type="submission" date="2024-03" db="EMBL/GenBank/DDBJ databases">
        <title>Adaptation during the transition from Ophiocordyceps entomopathogen to insect associate is accompanied by gene loss and intensified selection.</title>
        <authorList>
            <person name="Ward C.M."/>
            <person name="Onetto C.A."/>
            <person name="Borneman A.R."/>
        </authorList>
    </citation>
    <scope>NUCLEOTIDE SEQUENCE [LARGE SCALE GENOMIC DNA]</scope>
    <source>
        <strain evidence="2">AWRI1</strain>
        <tissue evidence="2">Single Adult Female</tissue>
    </source>
</reference>
<evidence type="ECO:0000313" key="2">
    <source>
        <dbReference type="EMBL" id="KAK7600710.1"/>
    </source>
</evidence>
<accession>A0AAN9Y7T3</accession>
<dbReference type="AlphaFoldDB" id="A0AAN9Y7T3"/>